<dbReference type="PANTHER" id="PTHR38451">
    <property type="entry name" value="TRNA (ADENINE(22)-N(1))-METHYLTRANSFERASE"/>
    <property type="match status" value="1"/>
</dbReference>
<dbReference type="Pfam" id="PF12847">
    <property type="entry name" value="Methyltransf_18"/>
    <property type="match status" value="1"/>
</dbReference>
<dbReference type="GO" id="GO:0008168">
    <property type="term" value="F:methyltransferase activity"/>
    <property type="evidence" value="ECO:0007669"/>
    <property type="project" value="UniProtKB-KW"/>
</dbReference>
<organism evidence="1 2">
    <name type="scientific">Faecalibacterium prausnitzii</name>
    <dbReference type="NCBI Taxonomy" id="853"/>
    <lineage>
        <taxon>Bacteria</taxon>
        <taxon>Bacillati</taxon>
        <taxon>Bacillota</taxon>
        <taxon>Clostridia</taxon>
        <taxon>Eubacteriales</taxon>
        <taxon>Oscillospiraceae</taxon>
        <taxon>Faecalibacterium</taxon>
    </lineage>
</organism>
<evidence type="ECO:0000313" key="1">
    <source>
        <dbReference type="EMBL" id="PLK29622.1"/>
    </source>
</evidence>
<dbReference type="GO" id="GO:0032259">
    <property type="term" value="P:methylation"/>
    <property type="evidence" value="ECO:0007669"/>
    <property type="project" value="UniProtKB-KW"/>
</dbReference>
<protein>
    <submittedName>
        <fullName evidence="1">SAM-dependent methyltransferase</fullName>
    </submittedName>
</protein>
<proteinExistence type="predicted"/>
<dbReference type="SUPFAM" id="SSF53335">
    <property type="entry name" value="S-adenosyl-L-methionine-dependent methyltransferases"/>
    <property type="match status" value="1"/>
</dbReference>
<dbReference type="Gene3D" id="3.40.50.150">
    <property type="entry name" value="Vaccinia Virus protein VP39"/>
    <property type="match status" value="1"/>
</dbReference>
<reference evidence="1 2" key="1">
    <citation type="journal article" date="2017" name="Front. Microbiol.">
        <title>New Insights into the Diversity of the Genus Faecalibacterium.</title>
        <authorList>
            <person name="Benevides L."/>
            <person name="Burman S."/>
            <person name="Martin R."/>
            <person name="Robert V."/>
            <person name="Thomas M."/>
            <person name="Miquel S."/>
            <person name="Chain F."/>
            <person name="Sokol H."/>
            <person name="Bermudez-Humaran L.G."/>
            <person name="Morrison M."/>
            <person name="Langella P."/>
            <person name="Azevedo V.A."/>
            <person name="Chatel J.M."/>
            <person name="Soares S."/>
        </authorList>
    </citation>
    <scope>NUCLEOTIDE SEQUENCE [LARGE SCALE GENOMIC DNA]</scope>
    <source>
        <strain evidence="1 2">CNCM I 4542</strain>
    </source>
</reference>
<name>A0A2J4JP27_9FIRM</name>
<accession>A0A2J4JP27</accession>
<evidence type="ECO:0000313" key="2">
    <source>
        <dbReference type="Proteomes" id="UP000221015"/>
    </source>
</evidence>
<comment type="caution">
    <text evidence="1">The sequence shown here is derived from an EMBL/GenBank/DDBJ whole genome shotgun (WGS) entry which is preliminary data.</text>
</comment>
<gene>
    <name evidence="1" type="ORF">CGS50_006510</name>
</gene>
<dbReference type="PANTHER" id="PTHR38451:SF1">
    <property type="entry name" value="TRNA (ADENINE(22)-N(1))-METHYLTRANSFERASE"/>
    <property type="match status" value="1"/>
</dbReference>
<keyword evidence="1" id="KW-0808">Transferase</keyword>
<dbReference type="EMBL" id="NMTS02000032">
    <property type="protein sequence ID" value="PLK29622.1"/>
    <property type="molecule type" value="Genomic_DNA"/>
</dbReference>
<dbReference type="AlphaFoldDB" id="A0A2J4JP27"/>
<keyword evidence="1" id="KW-0489">Methyltransferase</keyword>
<dbReference type="CDD" id="cd02440">
    <property type="entry name" value="AdoMet_MTases"/>
    <property type="match status" value="1"/>
</dbReference>
<dbReference type="RefSeq" id="WP_097781261.1">
    <property type="nucleotide sequence ID" value="NZ_NMTS02000032.1"/>
</dbReference>
<dbReference type="InterPro" id="IPR029063">
    <property type="entry name" value="SAM-dependent_MTases_sf"/>
</dbReference>
<sequence length="221" mass="23788">MLPTLDARLAAAAELVRPGEPVADIGCDHGKLTAVLAASGKYPKVIGADLRPGPLAKAEQTLEHAGCKDRAELRLGDGLSVLTENEVGNIVLAGVSAQTTWEILEKAPWVFTVGGPRIIMIPATRHDALRRWLWEHGFSFAADRPVQAAGRWYAVMAAEYTGRVYAPTFAECLFGSTREWPGGKGYADWQKAKLPRMRLGVPDGSELAAEIDAILKEGTEG</sequence>
<dbReference type="Proteomes" id="UP000221015">
    <property type="component" value="Unassembled WGS sequence"/>
</dbReference>